<feature type="domain" description="Rho-GAP" evidence="3">
    <location>
        <begin position="202"/>
        <end position="399"/>
    </location>
</feature>
<organism evidence="4 5">
    <name type="scientific">Phaedon cochleariae</name>
    <name type="common">Mustard beetle</name>
    <dbReference type="NCBI Taxonomy" id="80249"/>
    <lineage>
        <taxon>Eukaryota</taxon>
        <taxon>Metazoa</taxon>
        <taxon>Ecdysozoa</taxon>
        <taxon>Arthropoda</taxon>
        <taxon>Hexapoda</taxon>
        <taxon>Insecta</taxon>
        <taxon>Pterygota</taxon>
        <taxon>Neoptera</taxon>
        <taxon>Endopterygota</taxon>
        <taxon>Coleoptera</taxon>
        <taxon>Polyphaga</taxon>
        <taxon>Cucujiformia</taxon>
        <taxon>Chrysomeloidea</taxon>
        <taxon>Chrysomelidae</taxon>
        <taxon>Chrysomelinae</taxon>
        <taxon>Chrysomelini</taxon>
        <taxon>Phaedon</taxon>
    </lineage>
</organism>
<name>A0A9N9SFF3_PHACE</name>
<protein>
    <recommendedName>
        <fullName evidence="3">Rho-GAP domain-containing protein</fullName>
    </recommendedName>
</protein>
<dbReference type="EMBL" id="OU896710">
    <property type="protein sequence ID" value="CAG9820474.1"/>
    <property type="molecule type" value="Genomic_DNA"/>
</dbReference>
<dbReference type="PANTHER" id="PTHR23176:SF129">
    <property type="entry name" value="RHO GTPASE ACTIVATING PROTEIN AT 16F, ISOFORM E-RELATED"/>
    <property type="match status" value="1"/>
</dbReference>
<dbReference type="GO" id="GO:0005737">
    <property type="term" value="C:cytoplasm"/>
    <property type="evidence" value="ECO:0007669"/>
    <property type="project" value="TreeGrafter"/>
</dbReference>
<dbReference type="Proteomes" id="UP001153737">
    <property type="component" value="Chromosome 4"/>
</dbReference>
<evidence type="ECO:0000256" key="2">
    <source>
        <dbReference type="SAM" id="MobiDB-lite"/>
    </source>
</evidence>
<feature type="domain" description="Rho-GAP" evidence="3">
    <location>
        <begin position="436"/>
        <end position="617"/>
    </location>
</feature>
<feature type="compositionally biased region" description="Basic and acidic residues" evidence="2">
    <location>
        <begin position="403"/>
        <end position="420"/>
    </location>
</feature>
<dbReference type="GO" id="GO:0007165">
    <property type="term" value="P:signal transduction"/>
    <property type="evidence" value="ECO:0007669"/>
    <property type="project" value="InterPro"/>
</dbReference>
<dbReference type="AlphaFoldDB" id="A0A9N9SFF3"/>
<evidence type="ECO:0000313" key="5">
    <source>
        <dbReference type="Proteomes" id="UP001153737"/>
    </source>
</evidence>
<proteinExistence type="predicted"/>
<dbReference type="InterPro" id="IPR050729">
    <property type="entry name" value="Rho-GAP"/>
</dbReference>
<dbReference type="Gene3D" id="1.10.555.10">
    <property type="entry name" value="Rho GTPase activation protein"/>
    <property type="match status" value="2"/>
</dbReference>
<dbReference type="InterPro" id="IPR000198">
    <property type="entry name" value="RhoGAP_dom"/>
</dbReference>
<feature type="region of interest" description="Disordered" evidence="2">
    <location>
        <begin position="403"/>
        <end position="436"/>
    </location>
</feature>
<dbReference type="SUPFAM" id="SSF48350">
    <property type="entry name" value="GTPase activation domain, GAP"/>
    <property type="match status" value="2"/>
</dbReference>
<feature type="compositionally biased region" description="Basic and acidic residues" evidence="2">
    <location>
        <begin position="658"/>
        <end position="670"/>
    </location>
</feature>
<dbReference type="CDD" id="cd00159">
    <property type="entry name" value="RhoGAP"/>
    <property type="match status" value="1"/>
</dbReference>
<evidence type="ECO:0000259" key="3">
    <source>
        <dbReference type="PROSITE" id="PS50238"/>
    </source>
</evidence>
<accession>A0A9N9SFF3</accession>
<keyword evidence="1" id="KW-0343">GTPase activation</keyword>
<keyword evidence="5" id="KW-1185">Reference proteome</keyword>
<feature type="region of interest" description="Disordered" evidence="2">
    <location>
        <begin position="646"/>
        <end position="670"/>
    </location>
</feature>
<feature type="compositionally biased region" description="Low complexity" evidence="2">
    <location>
        <begin position="421"/>
        <end position="430"/>
    </location>
</feature>
<dbReference type="PANTHER" id="PTHR23176">
    <property type="entry name" value="RHO/RAC/CDC GTPASE-ACTIVATING PROTEIN"/>
    <property type="match status" value="1"/>
</dbReference>
<dbReference type="InterPro" id="IPR008936">
    <property type="entry name" value="Rho_GTPase_activation_prot"/>
</dbReference>
<evidence type="ECO:0000256" key="1">
    <source>
        <dbReference type="ARBA" id="ARBA00022468"/>
    </source>
</evidence>
<sequence length="670" mass="76921">FQEVLRTLQSNKDDPISRNVGPFPRNDDGLYFTEDIQIRPNAIGNRGFRQSKTVDFDIRRKSPTKIHDFKVTGCVKIQLPDEHSLLKLKKNEHIRYQNNVIYKVDDSLTQFSRLKIGVTFKSARVLNKKEVELRDTFNQAYLLIFDSSKDAKNFTETDNVACLFDTEKSTITKTLLRLLGKRSSREVLEKKGIYQNEPIFGNTLKNIYNSENGVPSFILKTMELIERPDNITSLGLYRTSGNLATIQKIRLEVDKGNPGILDNYAKDPDVLTGSLKLFFRELKEPLMSCQTCDNLSCLARNDKNYCKKDKDKVRTILKHLPEANSETLLALVRHLIEVVKYKDQNKMDTYNLAVCWGPTVIFATDASDCSKDLVTQSTEATRLFDALLTFYINNPEELELRKRPRLDSNRNTIHREDSKDSVASSDSSSSWHKKNSSNPNIDIIDEGLRKSVELIENCITTNGLYKKSGSLERTNKIVKKMTKKKTAEMEKYKHDVYELTDSLKKYMREVHEPLVTKEAVEHINKLCDNTRCLDDSTRHMVASIVMDLPKRCSLVFVVKHLIKVIKNEPAHRVPRAEMIAIWSEVLNDRHDQRPVLEARSEFDRFLAILVDVFDDTKGHASTPTMVAKGIPDGLLNDLKNVQKEKDRISKYDNVPDDEGVREKTDEHTKL</sequence>
<reference evidence="4" key="2">
    <citation type="submission" date="2022-10" db="EMBL/GenBank/DDBJ databases">
        <authorList>
            <consortium name="ENA_rothamsted_submissions"/>
            <consortium name="culmorum"/>
            <person name="King R."/>
        </authorList>
    </citation>
    <scope>NUCLEOTIDE SEQUENCE</scope>
</reference>
<evidence type="ECO:0000313" key="4">
    <source>
        <dbReference type="EMBL" id="CAG9820474.1"/>
    </source>
</evidence>
<feature type="non-terminal residue" evidence="4">
    <location>
        <position position="670"/>
    </location>
</feature>
<dbReference type="Pfam" id="PF00620">
    <property type="entry name" value="RhoGAP"/>
    <property type="match status" value="2"/>
</dbReference>
<dbReference type="GO" id="GO:0005096">
    <property type="term" value="F:GTPase activator activity"/>
    <property type="evidence" value="ECO:0007669"/>
    <property type="project" value="UniProtKB-KW"/>
</dbReference>
<reference evidence="4" key="1">
    <citation type="submission" date="2022-01" db="EMBL/GenBank/DDBJ databases">
        <authorList>
            <person name="King R."/>
        </authorList>
    </citation>
    <scope>NUCLEOTIDE SEQUENCE</scope>
</reference>
<dbReference type="PROSITE" id="PS50238">
    <property type="entry name" value="RHOGAP"/>
    <property type="match status" value="2"/>
</dbReference>
<dbReference type="SMART" id="SM00324">
    <property type="entry name" value="RhoGAP"/>
    <property type="match status" value="1"/>
</dbReference>
<dbReference type="OrthoDB" id="79452at2759"/>
<gene>
    <name evidence="4" type="ORF">PHAECO_LOCUS8550</name>
</gene>